<dbReference type="Pfam" id="PF02847">
    <property type="entry name" value="MA3"/>
    <property type="match status" value="2"/>
</dbReference>
<evidence type="ECO:0000256" key="4">
    <source>
        <dbReference type="ARBA" id="ARBA00022827"/>
    </source>
</evidence>
<feature type="region of interest" description="Disordered" evidence="11">
    <location>
        <begin position="826"/>
        <end position="1080"/>
    </location>
</feature>
<feature type="domain" description="RRM" evidence="12">
    <location>
        <begin position="279"/>
        <end position="359"/>
    </location>
</feature>
<dbReference type="GO" id="GO:0005759">
    <property type="term" value="C:mitochondrial matrix"/>
    <property type="evidence" value="ECO:0007669"/>
    <property type="project" value="UniProtKB-ARBA"/>
</dbReference>
<dbReference type="SUPFAM" id="SSF54928">
    <property type="entry name" value="RNA-binding domain, RBD"/>
    <property type="match status" value="5"/>
</dbReference>
<evidence type="ECO:0000256" key="1">
    <source>
        <dbReference type="ARBA" id="ARBA00007532"/>
    </source>
</evidence>
<evidence type="ECO:0000256" key="5">
    <source>
        <dbReference type="ARBA" id="ARBA00023002"/>
    </source>
</evidence>
<dbReference type="CDD" id="cd03506">
    <property type="entry name" value="Delta6-FADS-like"/>
    <property type="match status" value="2"/>
</dbReference>
<feature type="compositionally biased region" description="Low complexity" evidence="11">
    <location>
        <begin position="2225"/>
        <end position="2241"/>
    </location>
</feature>
<dbReference type="GO" id="GO:0045333">
    <property type="term" value="P:cellular respiration"/>
    <property type="evidence" value="ECO:0007669"/>
    <property type="project" value="UniProtKB-ARBA"/>
</dbReference>
<feature type="region of interest" description="Disordered" evidence="11">
    <location>
        <begin position="2175"/>
        <end position="2252"/>
    </location>
</feature>
<feature type="region of interest" description="Disordered" evidence="11">
    <location>
        <begin position="513"/>
        <end position="548"/>
    </location>
</feature>
<feature type="region of interest" description="Disordered" evidence="11">
    <location>
        <begin position="2637"/>
        <end position="2753"/>
    </location>
</feature>
<feature type="compositionally biased region" description="Gly residues" evidence="11">
    <location>
        <begin position="413"/>
        <end position="424"/>
    </location>
</feature>
<evidence type="ECO:0000259" key="13">
    <source>
        <dbReference type="PROSITE" id="PS51366"/>
    </source>
</evidence>
<dbReference type="NCBIfam" id="TIGR01350">
    <property type="entry name" value="lipoamide_DH"/>
    <property type="match status" value="2"/>
</dbReference>
<dbReference type="PROSITE" id="PS51366">
    <property type="entry name" value="MI"/>
    <property type="match status" value="2"/>
</dbReference>
<dbReference type="PROSITE" id="PS00076">
    <property type="entry name" value="PYRIDINE_REDOX_1"/>
    <property type="match status" value="2"/>
</dbReference>
<evidence type="ECO:0000256" key="8">
    <source>
        <dbReference type="ARBA" id="ARBA00023284"/>
    </source>
</evidence>
<dbReference type="PROSITE" id="PS50102">
    <property type="entry name" value="RRM"/>
    <property type="match status" value="4"/>
</dbReference>
<feature type="region of interest" description="Disordered" evidence="11">
    <location>
        <begin position="1382"/>
        <end position="1401"/>
    </location>
</feature>
<protein>
    <recommendedName>
        <fullName evidence="2 10">Dihydrolipoyl dehydrogenase</fullName>
        <ecNumber evidence="2 10">1.8.1.4</ecNumber>
    </recommendedName>
</protein>
<dbReference type="SUPFAM" id="SSF48371">
    <property type="entry name" value="ARM repeat"/>
    <property type="match status" value="2"/>
</dbReference>
<keyword evidence="4 10" id="KW-0274">FAD</keyword>
<feature type="compositionally biased region" description="Gly residues" evidence="11">
    <location>
        <begin position="518"/>
        <end position="548"/>
    </location>
</feature>
<feature type="compositionally biased region" description="Pro residues" evidence="11">
    <location>
        <begin position="2666"/>
        <end position="2678"/>
    </location>
</feature>
<comment type="cofactor">
    <cofactor evidence="10">
        <name>FAD</name>
        <dbReference type="ChEBI" id="CHEBI:57692"/>
    </cofactor>
    <text evidence="10">Binds 1 FAD per subunit.</text>
</comment>
<dbReference type="SUPFAM" id="SSF51905">
    <property type="entry name" value="FAD/NAD(P)-binding domain"/>
    <property type="match status" value="2"/>
</dbReference>
<evidence type="ECO:0000256" key="11">
    <source>
        <dbReference type="SAM" id="MobiDB-lite"/>
    </source>
</evidence>
<dbReference type="SMART" id="SM00360">
    <property type="entry name" value="RRM"/>
    <property type="match status" value="5"/>
</dbReference>
<feature type="compositionally biased region" description="Polar residues" evidence="11">
    <location>
        <begin position="826"/>
        <end position="835"/>
    </location>
</feature>
<dbReference type="GO" id="GO:0045252">
    <property type="term" value="C:oxoglutarate dehydrogenase complex"/>
    <property type="evidence" value="ECO:0007669"/>
    <property type="project" value="TreeGrafter"/>
</dbReference>
<dbReference type="SUPFAM" id="SSF55424">
    <property type="entry name" value="FAD/NAD-linked reductases, dimerisation (C-terminal) domain"/>
    <property type="match status" value="2"/>
</dbReference>
<evidence type="ECO:0000256" key="9">
    <source>
        <dbReference type="PROSITE-ProRule" id="PRU00176"/>
    </source>
</evidence>
<feature type="compositionally biased region" description="Polar residues" evidence="11">
    <location>
        <begin position="2637"/>
        <end position="2646"/>
    </location>
</feature>
<feature type="region of interest" description="Disordered" evidence="11">
    <location>
        <begin position="4385"/>
        <end position="4433"/>
    </location>
</feature>
<feature type="compositionally biased region" description="Basic and acidic residues" evidence="11">
    <location>
        <begin position="1"/>
        <end position="12"/>
    </location>
</feature>
<feature type="domain" description="RRM" evidence="12">
    <location>
        <begin position="150"/>
        <end position="230"/>
    </location>
</feature>
<dbReference type="GO" id="GO:0003723">
    <property type="term" value="F:RNA binding"/>
    <property type="evidence" value="ECO:0007669"/>
    <property type="project" value="UniProtKB-UniRule"/>
</dbReference>
<dbReference type="Pfam" id="PF02852">
    <property type="entry name" value="Pyr_redox_dim"/>
    <property type="match status" value="2"/>
</dbReference>
<proteinExistence type="inferred from homology"/>
<feature type="compositionally biased region" description="Basic and acidic residues" evidence="11">
    <location>
        <begin position="1067"/>
        <end position="1077"/>
    </location>
</feature>
<feature type="compositionally biased region" description="Basic and acidic residues" evidence="11">
    <location>
        <begin position="4385"/>
        <end position="4394"/>
    </location>
</feature>
<dbReference type="CDD" id="cd00590">
    <property type="entry name" value="RRM_SF"/>
    <property type="match status" value="1"/>
</dbReference>
<dbReference type="FunFam" id="3.30.70.330:FF:000145">
    <property type="entry name" value="Putative RNP domain-containing protein"/>
    <property type="match status" value="2"/>
</dbReference>
<feature type="non-terminal residue" evidence="14">
    <location>
        <position position="1"/>
    </location>
</feature>
<keyword evidence="8 10" id="KW-0676">Redox-active center</keyword>
<feature type="compositionally biased region" description="Basic and acidic residues" evidence="11">
    <location>
        <begin position="91"/>
        <end position="103"/>
    </location>
</feature>
<feature type="compositionally biased region" description="Polar residues" evidence="11">
    <location>
        <begin position="4405"/>
        <end position="4415"/>
    </location>
</feature>
<comment type="catalytic activity">
    <reaction evidence="10">
        <text>N(6)-[(R)-dihydrolipoyl]-L-lysyl-[protein] + NAD(+) = N(6)-[(R)-lipoyl]-L-lysyl-[protein] + NADH + H(+)</text>
        <dbReference type="Rhea" id="RHEA:15045"/>
        <dbReference type="Rhea" id="RHEA-COMP:10474"/>
        <dbReference type="Rhea" id="RHEA-COMP:10475"/>
        <dbReference type="ChEBI" id="CHEBI:15378"/>
        <dbReference type="ChEBI" id="CHEBI:57540"/>
        <dbReference type="ChEBI" id="CHEBI:57945"/>
        <dbReference type="ChEBI" id="CHEBI:83099"/>
        <dbReference type="ChEBI" id="CHEBI:83100"/>
        <dbReference type="EC" id="1.8.1.4"/>
    </reaction>
</comment>
<dbReference type="SMART" id="SM00544">
    <property type="entry name" value="MA3"/>
    <property type="match status" value="2"/>
</dbReference>
<organism evidence="14 15">
    <name type="scientific">Verticillium longisporum</name>
    <name type="common">Verticillium dahliae var. longisporum</name>
    <dbReference type="NCBI Taxonomy" id="100787"/>
    <lineage>
        <taxon>Eukaryota</taxon>
        <taxon>Fungi</taxon>
        <taxon>Dikarya</taxon>
        <taxon>Ascomycota</taxon>
        <taxon>Pezizomycotina</taxon>
        <taxon>Sordariomycetes</taxon>
        <taxon>Hypocreomycetidae</taxon>
        <taxon>Glomerellales</taxon>
        <taxon>Plectosphaerellaceae</taxon>
        <taxon>Verticillium</taxon>
    </lineage>
</organism>
<sequence length="4433" mass="486639">ERGPDLRVEAVREAPVVQPQQGAAPSHPAAAPVAGETITADAETALPSDNNDDTYRPRERSRSPRRGRSRSPGRSTTARRRSFSPRSRSRSRGDDYRGRRDRSPMSGTGAPAGGSTGGYGGPPQHRSYEERAVAREQMMSNIRDSSQQDRRVYVGNLSYDVKWHHLKDFMRQWFSCLQLERFSLPMCYYFLMECRRIVEYATREQAQNAVATLSNQNLMGRLIYVREDREAEPRFIGATATRGGYGGPGGPGGHGGMNPGGFGGPGGFNAGGGGGGGGRQIYITNLPYTVGWQDLKDLFRQAARNGAVIRADVHLGPDGRPKGTGIVMFESPDDARIAIEQFNGYDWQGRLLEVREDRFAGAGPMGFGGRGGFGGGMRGGFGGGFGGRGGFGGPRGGFGGGFGGGRGGFGGGFSAGGAPGGPGVNPGASVPPNPFTDYATAGTDKSEVIYVRNLERFSLPMCYYFLMECRRIVEYATREQAQNAVATLSNQNLMGRLIYVREDREAEPRFIGATATRGGYGGPGGPGGPGGHGGMNPGGFGGPGGFNAGGGGGGGGRQIYITNLPYTVGWQDLKDLFRQAARNGAVIRADVHLGPDGRPKGTGIVMFESPDDARIAIEQFNGYDWQGRLLEVREDRFAGAGGPMGFGGRGGFGGGMRGGFGGGFGGRGGFGGPRGGFGGGFGGGRGGFGGGFNAGGAPGGPGVNPGASVPPNPFTDYATAGTDKSEVIYVRNLPWSTSNEDLVELFTTIGKVEKAEIQYEPSGRSRGTGVVQFDAADTADTAIQKFQGYQYGGRPLGLSFVRYLSPPGAGGDSMDTDAHGGLTQDQIIRWKSQSQNRRDKRKAERSQKRQGPTAPRRPPVRAAPPRPSRQEPDDSEDDSDDGQAATIPTKRGTQGAKAASDTNQRKRKRNAPVEEEEDDDDDEPVSPAAKTAKTSRKMKDKFAQDDAEIEDLERKLGIKKGRKALPKSFHEDGLDALLDSDGGEDDSERDERTKAKREADEWLAKKRRKAAKAEVPVDSEEEADEDDSDMDDGLSDLLEDDDDDDDDDEGFGDFGGDDDGFDSDSDEPTKNKPRVRENPYVAPVTATAGGESAGKYIPPSLRKALGKDADLEAQIRRKTQGPVNRVTEANLVSIVGEIEKIYREHPRGLVTDILSDLLMAQICDATSKPDTLLVLSAGFIAALYKVIGVDFAAHFVTAVVERFQREHDAAEKMAAESRTPTKETSNLITVVAEMYEFKVVSGKILFDYIKFLLQDLSELNAEILLRIVRLVGAQLRKDDPLALKDIVSLIRPAVAKIGEANLSVRTKFMIETISDLKNNKLKTGAQDLAVLHEHVTRMKKHLGTMDTSKLKATEPLRMGLDDIRAADKSGKWWLVGAKWAGQGGDSKKAEPTAASAGAAGSAEVASDDDVIIDDGLDMPNYAELAREQGMNTDVRRAIFIALVAAADFNDAYLRILKLRLNKYNRREVSNVLVQCSGAQQHYNPYYTLVASKFCGDSRIKYAFQDTLWTFFRRLGEPLFGEEPEEEDEEMTDNRRIINTAKMFGNLVMDSSVSLTVLKPLNMAYVKDTTGLFVEVMLITVLQGCIKKDPKNIETSLGKIFANGVAPEFARSLRYFLRKKLRLLISIPLLAHPTFRSVHTDKMLSRRLLPRSAVRSAFKQSSLPAVTAPSQLSRWSRTYASASEEKDLIVIGGGVAGYVAAIKAGQEGMKVTCIEKRGTLGGTCLNVGCIPSKALLNNSHIYHTIKHDTKNRGIDVSDVSINLEQFMKAKDTAVSGLTKGVEFLLKKNGVEYIKGSGSFVNEHEIKVELNDGGETTVKGKNILIATGSEATPFPGLEIDEKRVVTSTGALKLEKIPESLVVIGGGIIGLEMGSVWSRLGSKVTVVEFLNQIGGPGMDTEISKATQKILKKQGINFKLGTKVVSGDASGEKVQLQVDSAKGGKPETIDADVVLVAIGRRPYTGGLGLENIGMELDDRGRVIIDSEYRTKIPHIRCVGDVTFGPMLAHKAEEEAVAVVEYIKKGHGHVNYAAIPSVMYTHPEVAWVGQSEQDLKSQNIPYRIGTFPFSANSRAKTNLDTEGMVKMLADPETDRLLGVHIVGPNAGEMIAEATLALEYGASSEDIARTCHAHPTLAEAFKEAAMATHSLPIHMLHSPEAREQMMRYRIGRVEGRWENFLPPIQGGSFRDMATETPQDEEQTSTTSDTDSREASPVFDVEKPLARRRHNTTTTNTRGHSSSASSVSSHDDDHKMTPTGFLDAQTKREISLDLDRYPSLDINTQHEIVVKYRLLNKRIQAEGLYDCNYLSYAIEMVRYSLLFSGMLLFLSWGWYVPSAMCLGIFWHQLVFAAHDAGHMGITHNFHIDTCIGIFIADFLGGLSLGWWKRSHNVHHIVTNSPEHDPDIEHMPFFAVSHRLLGNLYSTYYDRLMKYDAFAKVMLSVQSKTYYPIMLFGRFNLYVLSWDHLIAGRAPRHGPAWWHRWLEVVGQAFFWTWFGYGIVYRCIPTAWDRVVFVIVSHMLQAPLHIQITLSHFAMSTADLGPAESFPQKMLRTTMDVDCPTWLDFFHGGLQFQAIHHLYPRIPRHNLRRTQKLVQEFCVDVGIPYALYGFVDGNKTVIGKLPPGAGGDSMDTDAHAGLTQDQIIRWKSQSQNRRDKRKAERSQKRQGPTAPRRPPVRAAPPRPSRQEPDESEDNSDDGHAATITTKRGAQGAKAASDTNQRKRKRKAPVEEEEDDDDDEPVSPVAKTVKTSRKMRDKFAQDDAEIEDLERKLGIKKGRKALPKSFHEDGLDALLDSDGGEDDSERDERTKAKREADEWLAKKRRKAAKAEVPVDSEEEADEDDSDMDDGLSDLLEDDDDDDNDDDDDDEGSLGDFGGDDDDEDDDAGSFGGFDSDSDEPTKTKPRVRENPYVAPVTATAGGESAGKYIPPSLRKALGKDADLEAQIRRKTQGPVNRVTEANLVSIVGEIEKIYREHPRGLVTDILSDLLMAQICDATSKPDTLLVLSAGFIAALYKVIGVDFAAHFVTAVVERFQREHDAAEKMAAEARTPTKETSNLITVLAEMYEFKVVSGKILFDYIKFLLQDLSELNAEILLRIVRLVGAQLRKDDPLALKDIVSLIRPAVAKIGEANLSVRTKFMIETISDLKNNKLKTGAQDLAVLHEHVTRMKKHLGTMDTSKLKATEPLRMGLDDIRAADKSGKWWLVGAKWAGQGGDSKKAEPTAASAGAAGSAEVASDDDVIIDDGLDMPNYAELAREQGMNTDVRRAIFIALVAAADFNDAYLRILKLRLNKYNRREVSNVLVQCSGAQQHYNPYYTLVASKFCGDSRIKYAFQDTLWTFFRRLGEPLFGEEPEEEDEEMTDNRRIINTAKMFGNLVMDSSVSLTVLKPLNMAYVKDTTGLFVEVMLITVLQGCIKKDPKNIETSLGKIFANGMAPEFARKEKDLIVIGGGVAGYVAAIKAGQEGMKVTCIEKRGTLGGTCLNVGCIPSKALLNNSHIYHTIKHDTKNRGIDVSDVSINLEQFMKAKDTAVSGLTKGVEFLLKKNGVEYIKGSGSFVNEHEIKVELNDGGETSVKGKNILIATGSEATPFPGLEIDEKRVVTSTGALKLEKIPESLVVIGGGIIGLEMGSVWSRLGSKVTVVEFLNQIGGPGMDTEISKTTQKILKKQGINFKLGTKVVSGDASGEKVQLQVDSAKGGKPETIDADVVLVAIGRRPYTGGLGLENIGMELDDRGRVIIDSEYRTKIPHIRCVGDVTFGPMLAHKAEEEAVAVVEYIKKGHGHVNYAAIPSVMYTHPEVAWVGQSEQDLKSQNIPYRIGTFPFSANSRAKTNLDTEGMVKMLADPETDRLLGVHIVGPNAGEMIAEATHMLHSPEAREQMMRYRIGRVEGRWENFLPPIQGGSFRDMATEAPQDEEQTSTSSDTDSREASPVFDAEKPLAHRRYNTTTTNTRGHSSSASSVSSHDDDHKMTPTGFLDAQTKREISLDLDRYPSLDINTQHEIVVKYRLLNKRIQAEGLYDCNYLSYAIEMVRYSLLFSGMLLFLSWGWYVPSAMCLGIFWHQLVFAAHDAGHMGITHNFHIDTCIGIFIADFLGGLSLGWWKRSHNVHHIVTNSPEHDPDIEHMPFFAVSHRLLGNLYSTYYDRLMKYDAFAKVMLSVQSKTYYPIMLFGRFNLYVLSWDHLIAGRVPRHGPAWWHRWLEVVGQAFFWAWFGYGIVYRCIPTAWDRVVFVIVSHMLQAPLHIQITLSHFAMSTADLGPAESFPQKMLRTTMDVDCPTWLDFFHGGLQFQAIHHLYPRIPRHNLRRTQKLVQEFCVDVGIPYALYGFVDGNKTVIGKLAEKAGTLHKDPRIDNSRPKAIRLRSFTSSDSSYDLAMGKSKMDEAAAARIRKARGEQDEFARRAAVAARTNKDNSAGGQTEQRGGSGQSGASESSGGSQRK</sequence>
<dbReference type="InterPro" id="IPR000504">
    <property type="entry name" value="RRM_dom"/>
</dbReference>
<evidence type="ECO:0000259" key="12">
    <source>
        <dbReference type="PROSITE" id="PS50102"/>
    </source>
</evidence>
<feature type="compositionally biased region" description="Acidic residues" evidence="11">
    <location>
        <begin position="913"/>
        <end position="924"/>
    </location>
</feature>
<dbReference type="InterPro" id="IPR005804">
    <property type="entry name" value="FA_desaturase_dom"/>
</dbReference>
<dbReference type="InterPro" id="IPR012999">
    <property type="entry name" value="Pyr_OxRdtase_I_AS"/>
</dbReference>
<dbReference type="FunFam" id="3.30.390.30:FF:000001">
    <property type="entry name" value="Dihydrolipoyl dehydrogenase"/>
    <property type="match status" value="2"/>
</dbReference>
<feature type="domain" description="RRM" evidence="12">
    <location>
        <begin position="557"/>
        <end position="637"/>
    </location>
</feature>
<evidence type="ECO:0000256" key="6">
    <source>
        <dbReference type="ARBA" id="ARBA00023027"/>
    </source>
</evidence>
<evidence type="ECO:0000313" key="14">
    <source>
        <dbReference type="EMBL" id="CRJ79877.1"/>
    </source>
</evidence>
<dbReference type="PANTHER" id="PTHR22912:SF151">
    <property type="entry name" value="DIHYDROLIPOYL DEHYDROGENASE, MITOCHONDRIAL"/>
    <property type="match status" value="1"/>
</dbReference>
<evidence type="ECO:0000256" key="10">
    <source>
        <dbReference type="RuleBase" id="RU003692"/>
    </source>
</evidence>
<dbReference type="STRING" id="100787.A0A0G4KCB5"/>
<keyword evidence="9" id="KW-0694">RNA-binding</keyword>
<feature type="compositionally biased region" description="Basic and acidic residues" evidence="11">
    <location>
        <begin position="53"/>
        <end position="62"/>
    </location>
</feature>
<dbReference type="EMBL" id="CVQH01000001">
    <property type="protein sequence ID" value="CRJ79877.1"/>
    <property type="molecule type" value="Genomic_DNA"/>
</dbReference>
<feature type="compositionally biased region" description="Acidic residues" evidence="11">
    <location>
        <begin position="1017"/>
        <end position="1066"/>
    </location>
</feature>
<evidence type="ECO:0000256" key="3">
    <source>
        <dbReference type="ARBA" id="ARBA00022630"/>
    </source>
</evidence>
<feature type="compositionally biased region" description="Basic and acidic residues" evidence="11">
    <location>
        <begin position="2893"/>
        <end position="2903"/>
    </location>
</feature>
<dbReference type="InterPro" id="IPR016024">
    <property type="entry name" value="ARM-type_fold"/>
</dbReference>
<dbReference type="InterPro" id="IPR003890">
    <property type="entry name" value="MIF4G-like_typ-3"/>
</dbReference>
<name>A0A0G4KCB5_VERLO</name>
<dbReference type="Gene3D" id="3.50.50.60">
    <property type="entry name" value="FAD/NAD(P)-binding domain"/>
    <property type="match status" value="4"/>
</dbReference>
<keyword evidence="7" id="KW-1015">Disulfide bond</keyword>
<dbReference type="Gene3D" id="1.25.40.180">
    <property type="match status" value="2"/>
</dbReference>
<feature type="compositionally biased region" description="Basic and acidic residues" evidence="11">
    <location>
        <begin position="2800"/>
        <end position="2815"/>
    </location>
</feature>
<dbReference type="EC" id="1.8.1.4" evidence="2 10"/>
<reference evidence="14 15" key="1">
    <citation type="submission" date="2015-05" db="EMBL/GenBank/DDBJ databases">
        <authorList>
            <person name="Wang D.B."/>
            <person name="Wang M."/>
        </authorList>
    </citation>
    <scope>NUCLEOTIDE SEQUENCE [LARGE SCALE GENOMIC DNA]</scope>
    <source>
        <strain evidence="14">VL1</strain>
    </source>
</reference>
<feature type="compositionally biased region" description="Basic and acidic residues" evidence="11">
    <location>
        <begin position="3919"/>
        <end position="3934"/>
    </location>
</feature>
<feature type="compositionally biased region" description="Acidic residues" evidence="11">
    <location>
        <begin position="2725"/>
        <end position="2735"/>
    </location>
</feature>
<feature type="domain" description="RRM" evidence="12">
    <location>
        <begin position="726"/>
        <end position="803"/>
    </location>
</feature>
<feature type="region of interest" description="Disordered" evidence="11">
    <location>
        <begin position="1"/>
        <end position="126"/>
    </location>
</feature>
<feature type="compositionally biased region" description="Basic residues" evidence="11">
    <location>
        <begin position="63"/>
        <end position="90"/>
    </location>
</feature>
<dbReference type="InterPro" id="IPR006258">
    <property type="entry name" value="Lipoamide_DH"/>
</dbReference>
<evidence type="ECO:0000313" key="15">
    <source>
        <dbReference type="Proteomes" id="UP000044602"/>
    </source>
</evidence>
<dbReference type="GO" id="GO:0004148">
    <property type="term" value="F:dihydrolipoyl dehydrogenase (NADH) activity"/>
    <property type="evidence" value="ECO:0007669"/>
    <property type="project" value="UniProtKB-EC"/>
</dbReference>
<keyword evidence="5 10" id="KW-0560">Oxidoreductase</keyword>
<dbReference type="InterPro" id="IPR004099">
    <property type="entry name" value="Pyr_nucl-diS_OxRdtase_dimer"/>
</dbReference>
<dbReference type="FunFam" id="3.50.50.60:FF:000025">
    <property type="entry name" value="Dihydrolipoyl dehydrogenase"/>
    <property type="match status" value="2"/>
</dbReference>
<feature type="domain" description="MI" evidence="13">
    <location>
        <begin position="1433"/>
        <end position="1562"/>
    </location>
</feature>
<feature type="region of interest" description="Disordered" evidence="11">
    <location>
        <begin position="692"/>
        <end position="717"/>
    </location>
</feature>
<feature type="region of interest" description="Disordered" evidence="11">
    <location>
        <begin position="2765"/>
        <end position="2906"/>
    </location>
</feature>
<dbReference type="InterPro" id="IPR016156">
    <property type="entry name" value="FAD/NAD-linked_Rdtase_dimer_sf"/>
</dbReference>
<dbReference type="Pfam" id="PF00076">
    <property type="entry name" value="RRM_1"/>
    <property type="match status" value="3"/>
</dbReference>
<feature type="compositionally biased region" description="Basic and acidic residues" evidence="11">
    <location>
        <begin position="989"/>
        <end position="1004"/>
    </location>
</feature>
<comment type="miscellaneous">
    <text evidence="10">The active site is a redox-active disulfide bond.</text>
</comment>
<feature type="region of interest" description="Disordered" evidence="11">
    <location>
        <begin position="238"/>
        <end position="270"/>
    </location>
</feature>
<dbReference type="SMART" id="SM00543">
    <property type="entry name" value="MIF4G"/>
    <property type="match status" value="2"/>
</dbReference>
<keyword evidence="3 10" id="KW-0285">Flavoprotein</keyword>
<dbReference type="Proteomes" id="UP000044602">
    <property type="component" value="Unassembled WGS sequence"/>
</dbReference>
<dbReference type="Gene3D" id="3.30.70.330">
    <property type="match status" value="4"/>
</dbReference>
<feature type="compositionally biased region" description="Gly residues" evidence="11">
    <location>
        <begin position="692"/>
        <end position="703"/>
    </location>
</feature>
<accession>A0A0G4KCB5</accession>
<comment type="similarity">
    <text evidence="1 10">Belongs to the class-I pyridine nucleotide-disulfide oxidoreductase family.</text>
</comment>
<dbReference type="InterPro" id="IPR012677">
    <property type="entry name" value="Nucleotide-bd_a/b_plait_sf"/>
</dbReference>
<feature type="compositionally biased region" description="Pro residues" evidence="11">
    <location>
        <begin position="855"/>
        <end position="867"/>
    </location>
</feature>
<feature type="domain" description="MI" evidence="13">
    <location>
        <begin position="3259"/>
        <end position="3388"/>
    </location>
</feature>
<feature type="compositionally biased region" description="Basic and acidic residues" evidence="11">
    <location>
        <begin position="2203"/>
        <end position="2218"/>
    </location>
</feature>
<dbReference type="InterPro" id="IPR036188">
    <property type="entry name" value="FAD/NAD-bd_sf"/>
</dbReference>
<feature type="compositionally biased region" description="Gly residues" evidence="11">
    <location>
        <begin position="243"/>
        <end position="270"/>
    </location>
</feature>
<dbReference type="PANTHER" id="PTHR22912">
    <property type="entry name" value="DISULFIDE OXIDOREDUCTASE"/>
    <property type="match status" value="1"/>
</dbReference>
<dbReference type="InterPro" id="IPR003891">
    <property type="entry name" value="Initiation_fac_eIF4g_MI"/>
</dbReference>
<dbReference type="InterPro" id="IPR035979">
    <property type="entry name" value="RBD_domain_sf"/>
</dbReference>
<keyword evidence="6 10" id="KW-0520">NAD</keyword>
<feature type="compositionally biased region" description="Low complexity" evidence="11">
    <location>
        <begin position="4421"/>
        <end position="4433"/>
    </location>
</feature>
<evidence type="ECO:0000256" key="2">
    <source>
        <dbReference type="ARBA" id="ARBA00012608"/>
    </source>
</evidence>
<dbReference type="Gene3D" id="3.30.390.30">
    <property type="match status" value="2"/>
</dbReference>
<dbReference type="GO" id="GO:0006629">
    <property type="term" value="P:lipid metabolic process"/>
    <property type="evidence" value="ECO:0007669"/>
    <property type="project" value="InterPro"/>
</dbReference>
<feature type="compositionally biased region" description="Acidic residues" evidence="11">
    <location>
        <begin position="2828"/>
        <end position="2881"/>
    </location>
</feature>
<dbReference type="FunFam" id="3.30.70.330:FF:000280">
    <property type="entry name" value="RNA-binding domain-containing protein"/>
    <property type="match status" value="1"/>
</dbReference>
<feature type="region of interest" description="Disordered" evidence="11">
    <location>
        <begin position="413"/>
        <end position="438"/>
    </location>
</feature>
<dbReference type="InterPro" id="IPR023753">
    <property type="entry name" value="FAD/NAD-binding_dom"/>
</dbReference>
<evidence type="ECO:0000256" key="7">
    <source>
        <dbReference type="ARBA" id="ARBA00023157"/>
    </source>
</evidence>
<feature type="compositionally biased region" description="Low complexity" evidence="11">
    <location>
        <begin position="18"/>
        <end position="34"/>
    </location>
</feature>
<dbReference type="GO" id="GO:0045254">
    <property type="term" value="C:pyruvate dehydrogenase complex"/>
    <property type="evidence" value="ECO:0007669"/>
    <property type="project" value="UniProtKB-ARBA"/>
</dbReference>
<dbReference type="GO" id="GO:0050660">
    <property type="term" value="F:flavin adenine dinucleotide binding"/>
    <property type="evidence" value="ECO:0007669"/>
    <property type="project" value="InterPro"/>
</dbReference>
<feature type="region of interest" description="Disordered" evidence="11">
    <location>
        <begin position="3208"/>
        <end position="3227"/>
    </location>
</feature>
<gene>
    <name evidence="14" type="ORF">BN1708_000116</name>
</gene>
<dbReference type="Pfam" id="PF07992">
    <property type="entry name" value="Pyr_redox_2"/>
    <property type="match status" value="2"/>
</dbReference>
<dbReference type="Pfam" id="PF00487">
    <property type="entry name" value="FA_desaturase"/>
    <property type="match status" value="2"/>
</dbReference>
<dbReference type="PRINTS" id="PR00411">
    <property type="entry name" value="PNDRDTASEI"/>
</dbReference>
<dbReference type="PRINTS" id="PR00368">
    <property type="entry name" value="FADPNR"/>
</dbReference>
<keyword evidence="15" id="KW-1185">Reference proteome</keyword>
<dbReference type="InterPro" id="IPR050151">
    <property type="entry name" value="Class-I_Pyr_Nuc-Dis_Oxidored"/>
</dbReference>
<feature type="region of interest" description="Disordered" evidence="11">
    <location>
        <begin position="3892"/>
        <end position="3968"/>
    </location>
</feature>
<feature type="compositionally biased region" description="Gly residues" evidence="11">
    <location>
        <begin position="110"/>
        <end position="121"/>
    </location>
</feature>
<dbReference type="GO" id="GO:0006103">
    <property type="term" value="P:2-oxoglutarate metabolic process"/>
    <property type="evidence" value="ECO:0007669"/>
    <property type="project" value="TreeGrafter"/>
</dbReference>
<feature type="compositionally biased region" description="Low complexity" evidence="11">
    <location>
        <begin position="3940"/>
        <end position="3957"/>
    </location>
</feature>
<dbReference type="Pfam" id="PF02854">
    <property type="entry name" value="MIF4G"/>
    <property type="match status" value="2"/>
</dbReference>